<evidence type="ECO:0000313" key="2">
    <source>
        <dbReference type="EMBL" id="OMJ93358.1"/>
    </source>
</evidence>
<sequence length="272" mass="31756">MGKQEVLYYSSSAIYTFFIWVLILFYALDSLFACIQLLKPLYSLYKKRIVLIFLLIIISCIIRIITLVTIKEVQLYQLYLLICSHCTCYQGILLALSSIIFDLSVSLNNNLSQLVKLKLIKYSRFIAFTIPALYAIFMMLFSIKTDDVKLFIVNIVFWFVSFCIFSTIAYYLYYKIKPIYVYGLSYNARKAIKFFFYLFLSFIIVGVGFNSIIQAASQCFENVEFLTLMTFCEFLLCDIIPFSVFLIAFALNREEESQSFLLIDEKEFISSN</sequence>
<organism evidence="2 3">
    <name type="scientific">Stentor coeruleus</name>
    <dbReference type="NCBI Taxonomy" id="5963"/>
    <lineage>
        <taxon>Eukaryota</taxon>
        <taxon>Sar</taxon>
        <taxon>Alveolata</taxon>
        <taxon>Ciliophora</taxon>
        <taxon>Postciliodesmatophora</taxon>
        <taxon>Heterotrichea</taxon>
        <taxon>Heterotrichida</taxon>
        <taxon>Stentoridae</taxon>
        <taxon>Stentor</taxon>
    </lineage>
</organism>
<feature type="transmembrane region" description="Helical" evidence="1">
    <location>
        <begin position="6"/>
        <end position="28"/>
    </location>
</feature>
<keyword evidence="1" id="KW-1133">Transmembrane helix</keyword>
<keyword evidence="1" id="KW-0812">Transmembrane</keyword>
<dbReference type="Proteomes" id="UP000187209">
    <property type="component" value="Unassembled WGS sequence"/>
</dbReference>
<evidence type="ECO:0000256" key="1">
    <source>
        <dbReference type="SAM" id="Phobius"/>
    </source>
</evidence>
<feature type="transmembrane region" description="Helical" evidence="1">
    <location>
        <begin position="155"/>
        <end position="173"/>
    </location>
</feature>
<dbReference type="AlphaFoldDB" id="A0A1R2CWG3"/>
<gene>
    <name evidence="2" type="ORF">SteCoe_3714</name>
</gene>
<feature type="transmembrane region" description="Helical" evidence="1">
    <location>
        <begin position="122"/>
        <end position="143"/>
    </location>
</feature>
<dbReference type="EMBL" id="MPUH01000044">
    <property type="protein sequence ID" value="OMJ93358.1"/>
    <property type="molecule type" value="Genomic_DNA"/>
</dbReference>
<name>A0A1R2CWG3_9CILI</name>
<protein>
    <submittedName>
        <fullName evidence="2">Uncharacterized protein</fullName>
    </submittedName>
</protein>
<feature type="transmembrane region" description="Helical" evidence="1">
    <location>
        <begin position="225"/>
        <end position="251"/>
    </location>
</feature>
<evidence type="ECO:0000313" key="3">
    <source>
        <dbReference type="Proteomes" id="UP000187209"/>
    </source>
</evidence>
<proteinExistence type="predicted"/>
<feature type="transmembrane region" description="Helical" evidence="1">
    <location>
        <begin position="194"/>
        <end position="213"/>
    </location>
</feature>
<comment type="caution">
    <text evidence="2">The sequence shown here is derived from an EMBL/GenBank/DDBJ whole genome shotgun (WGS) entry which is preliminary data.</text>
</comment>
<feature type="transmembrane region" description="Helical" evidence="1">
    <location>
        <begin position="49"/>
        <end position="70"/>
    </location>
</feature>
<accession>A0A1R2CWG3</accession>
<keyword evidence="3" id="KW-1185">Reference proteome</keyword>
<feature type="transmembrane region" description="Helical" evidence="1">
    <location>
        <begin position="76"/>
        <end position="101"/>
    </location>
</feature>
<reference evidence="2 3" key="1">
    <citation type="submission" date="2016-11" db="EMBL/GenBank/DDBJ databases">
        <title>The macronuclear genome of Stentor coeruleus: a giant cell with tiny introns.</title>
        <authorList>
            <person name="Slabodnick M."/>
            <person name="Ruby J.G."/>
            <person name="Reiff S.B."/>
            <person name="Swart E.C."/>
            <person name="Gosai S."/>
            <person name="Prabakaran S."/>
            <person name="Witkowska E."/>
            <person name="Larue G.E."/>
            <person name="Fisher S."/>
            <person name="Freeman R.M."/>
            <person name="Gunawardena J."/>
            <person name="Chu W."/>
            <person name="Stover N.A."/>
            <person name="Gregory B.D."/>
            <person name="Nowacki M."/>
            <person name="Derisi J."/>
            <person name="Roy S.W."/>
            <person name="Marshall W.F."/>
            <person name="Sood P."/>
        </authorList>
    </citation>
    <scope>NUCLEOTIDE SEQUENCE [LARGE SCALE GENOMIC DNA]</scope>
    <source>
        <strain evidence="2">WM001</strain>
    </source>
</reference>
<keyword evidence="1" id="KW-0472">Membrane</keyword>